<reference evidence="1" key="2">
    <citation type="submission" date="2022-06" db="UniProtKB">
        <authorList>
            <consortium name="EnsemblMetazoa"/>
        </authorList>
    </citation>
    <scope>IDENTIFICATION</scope>
    <source>
        <strain evidence="1">DF5081</strain>
    </source>
</reference>
<dbReference type="AlphaFoldDB" id="A0A8R1HUD6"/>
<organism evidence="1 2">
    <name type="scientific">Caenorhabditis japonica</name>
    <dbReference type="NCBI Taxonomy" id="281687"/>
    <lineage>
        <taxon>Eukaryota</taxon>
        <taxon>Metazoa</taxon>
        <taxon>Ecdysozoa</taxon>
        <taxon>Nematoda</taxon>
        <taxon>Chromadorea</taxon>
        <taxon>Rhabditida</taxon>
        <taxon>Rhabditina</taxon>
        <taxon>Rhabditomorpha</taxon>
        <taxon>Rhabditoidea</taxon>
        <taxon>Rhabditidae</taxon>
        <taxon>Peloderinae</taxon>
        <taxon>Caenorhabditis</taxon>
    </lineage>
</organism>
<evidence type="ECO:0000313" key="2">
    <source>
        <dbReference type="Proteomes" id="UP000005237"/>
    </source>
</evidence>
<sequence>MKFLILFHCQVKAQVASEAKWTTSPYKGFVAGSPSNTYVDIVSTAFEDASNTMNFARHSKYDEMYRPYLGSFRERENYTSIAPSLCINRPNRAIEYDLAPHKAYNPRQSEWLLEKDKKYRVRGSRNIIHSKSSSEPNLPPLTRRTFTVPTDTMRHQNQFLYWNGRALGLDYVAPFLRREDHSRHEDRRYQRIYWSPQFIDLLPSCRHSAHLMLSAY</sequence>
<protein>
    <submittedName>
        <fullName evidence="1">Uncharacterized protein</fullName>
    </submittedName>
</protein>
<evidence type="ECO:0000313" key="1">
    <source>
        <dbReference type="EnsemblMetazoa" id="CJA09997b.1"/>
    </source>
</evidence>
<proteinExistence type="predicted"/>
<dbReference type="Proteomes" id="UP000005237">
    <property type="component" value="Unassembled WGS sequence"/>
</dbReference>
<name>A0A8R1HUD6_CAEJA</name>
<accession>A0A8R1HUD6</accession>
<reference evidence="2" key="1">
    <citation type="submission" date="2010-08" db="EMBL/GenBank/DDBJ databases">
        <authorList>
            <consortium name="Caenorhabditis japonica Sequencing Consortium"/>
            <person name="Wilson R.K."/>
        </authorList>
    </citation>
    <scope>NUCLEOTIDE SEQUENCE [LARGE SCALE GENOMIC DNA]</scope>
    <source>
        <strain evidence="2">DF5081</strain>
    </source>
</reference>
<dbReference type="EnsemblMetazoa" id="CJA09997b.1">
    <property type="protein sequence ID" value="CJA09997b.1"/>
    <property type="gene ID" value="WBGene00129201"/>
</dbReference>
<keyword evidence="2" id="KW-1185">Reference proteome</keyword>